<sequence>MALVEVPETNEEKRILIKKFHGEGMEDHGGISATLKKLRAKGYLWKGITKMVKEVVGQCPTCQKLRKKKVAPYPVLSTRQKLTFEIVAIDAIGPYKKDGEGH</sequence>
<feature type="domain" description="Integrase zinc-binding" evidence="1">
    <location>
        <begin position="11"/>
        <end position="66"/>
    </location>
</feature>
<evidence type="ECO:0000259" key="1">
    <source>
        <dbReference type="Pfam" id="PF17921"/>
    </source>
</evidence>
<dbReference type="InterPro" id="IPR041588">
    <property type="entry name" value="Integrase_H2C2"/>
</dbReference>
<name>A0ABQ5KZC5_9EUKA</name>
<feature type="non-terminal residue" evidence="2">
    <location>
        <position position="102"/>
    </location>
</feature>
<accession>A0ABQ5KZC5</accession>
<dbReference type="Gene3D" id="1.10.340.70">
    <property type="match status" value="1"/>
</dbReference>
<organism evidence="2 3">
    <name type="scientific">Aduncisulcus paluster</name>
    <dbReference type="NCBI Taxonomy" id="2918883"/>
    <lineage>
        <taxon>Eukaryota</taxon>
        <taxon>Metamonada</taxon>
        <taxon>Carpediemonas-like organisms</taxon>
        <taxon>Aduncisulcus</taxon>
    </lineage>
</organism>
<dbReference type="EMBL" id="BQXS01005185">
    <property type="protein sequence ID" value="GKT37770.1"/>
    <property type="molecule type" value="Genomic_DNA"/>
</dbReference>
<evidence type="ECO:0000313" key="3">
    <source>
        <dbReference type="Proteomes" id="UP001057375"/>
    </source>
</evidence>
<proteinExistence type="predicted"/>
<dbReference type="Proteomes" id="UP001057375">
    <property type="component" value="Unassembled WGS sequence"/>
</dbReference>
<comment type="caution">
    <text evidence="2">The sequence shown here is derived from an EMBL/GenBank/DDBJ whole genome shotgun (WGS) entry which is preliminary data.</text>
</comment>
<protein>
    <recommendedName>
        <fullName evidence="1">Integrase zinc-binding domain-containing protein</fullName>
    </recommendedName>
</protein>
<evidence type="ECO:0000313" key="2">
    <source>
        <dbReference type="EMBL" id="GKT37770.1"/>
    </source>
</evidence>
<reference evidence="2" key="1">
    <citation type="submission" date="2022-03" db="EMBL/GenBank/DDBJ databases">
        <title>Draft genome sequence of Aduncisulcus paluster, a free-living microaerophilic Fornicata.</title>
        <authorList>
            <person name="Yuyama I."/>
            <person name="Kume K."/>
            <person name="Tamura T."/>
            <person name="Inagaki Y."/>
            <person name="Hashimoto T."/>
        </authorList>
    </citation>
    <scope>NUCLEOTIDE SEQUENCE</scope>
    <source>
        <strain evidence="2">NY0171</strain>
    </source>
</reference>
<dbReference type="Pfam" id="PF17921">
    <property type="entry name" value="Integrase_H2C2"/>
    <property type="match status" value="1"/>
</dbReference>
<keyword evidence="3" id="KW-1185">Reference proteome</keyword>
<gene>
    <name evidence="2" type="ORF">ADUPG1_003708</name>
</gene>